<dbReference type="SUPFAM" id="SSF64182">
    <property type="entry name" value="DHH phosphoesterases"/>
    <property type="match status" value="1"/>
</dbReference>
<name>A0AA41R007_9BACT</name>
<keyword evidence="2" id="KW-1185">Reference proteome</keyword>
<dbReference type="EMBL" id="JALJRB010000001">
    <property type="protein sequence ID" value="MCJ8499071.1"/>
    <property type="molecule type" value="Genomic_DNA"/>
</dbReference>
<proteinExistence type="predicted"/>
<dbReference type="AlphaFoldDB" id="A0AA41R007"/>
<evidence type="ECO:0000313" key="2">
    <source>
        <dbReference type="Proteomes" id="UP001165427"/>
    </source>
</evidence>
<accession>A0AA41R007</accession>
<sequence>MVERIVTRPDFDGVVCAVLLKEALDGALPVLWVQPADMQSGKVPLTPHDVVANLPLKGEVALWFDHHVSNVVQTEYKGIYRLAPSAAGLVQEYYRDVLGDRFEALVQQADRIDAAQLHLDEILHPERFPYVLLSMTITFRNASDADYCDHLVALLRKAPIAQVMADPRVRRRCEATIVQNRVYEEVLKRHTVLRDHVSITDLRELSPVPDGNRFLVYSLFPAAVVNIKLYEDGPYTMIKLGHSILNRGCRVNVGRLLSQFGGGGHRGAGACRVDRHRAEPIIEAIIAVLLRNAP</sequence>
<comment type="caution">
    <text evidence="1">The sequence shown here is derived from an EMBL/GenBank/DDBJ whole genome shotgun (WGS) entry which is preliminary data.</text>
</comment>
<evidence type="ECO:0000313" key="1">
    <source>
        <dbReference type="EMBL" id="MCJ8499071.1"/>
    </source>
</evidence>
<dbReference type="InterPro" id="IPR038763">
    <property type="entry name" value="DHH_sf"/>
</dbReference>
<dbReference type="RefSeq" id="WP_246902140.1">
    <property type="nucleotide sequence ID" value="NZ_JALJRB010000001.1"/>
</dbReference>
<reference evidence="1" key="1">
    <citation type="submission" date="2022-04" db="EMBL/GenBank/DDBJ databases">
        <title>Desulfatitalea alkaliphila sp. nov., a novel anaerobic sulfate-reducing bacterium isolated from terrestrial mud volcano, Taman Peninsula, Russia.</title>
        <authorList>
            <person name="Khomyakova M.A."/>
            <person name="Merkel A.Y."/>
            <person name="Slobodkin A.I."/>
        </authorList>
    </citation>
    <scope>NUCLEOTIDE SEQUENCE</scope>
    <source>
        <strain evidence="1">M08but</strain>
    </source>
</reference>
<dbReference type="Proteomes" id="UP001165427">
    <property type="component" value="Unassembled WGS sequence"/>
</dbReference>
<dbReference type="Gene3D" id="3.10.310.30">
    <property type="match status" value="1"/>
</dbReference>
<protein>
    <submittedName>
        <fullName evidence="1">Exopolyphosphatase</fullName>
    </submittedName>
</protein>
<organism evidence="1 2">
    <name type="scientific">Desulfatitalea alkaliphila</name>
    <dbReference type="NCBI Taxonomy" id="2929485"/>
    <lineage>
        <taxon>Bacteria</taxon>
        <taxon>Pseudomonadati</taxon>
        <taxon>Thermodesulfobacteriota</taxon>
        <taxon>Desulfobacteria</taxon>
        <taxon>Desulfobacterales</taxon>
        <taxon>Desulfosarcinaceae</taxon>
        <taxon>Desulfatitalea</taxon>
    </lineage>
</organism>
<gene>
    <name evidence="1" type="ORF">MRX98_00680</name>
</gene>